<dbReference type="PANTHER" id="PTHR12526:SF510">
    <property type="entry name" value="D-INOSITOL 3-PHOSPHATE GLYCOSYLTRANSFERASE"/>
    <property type="match status" value="1"/>
</dbReference>
<dbReference type="Pfam" id="PF00534">
    <property type="entry name" value="Glycos_transf_1"/>
    <property type="match status" value="1"/>
</dbReference>
<keyword evidence="5" id="KW-1185">Reference proteome</keyword>
<dbReference type="RefSeq" id="WP_254269769.1">
    <property type="nucleotide sequence ID" value="NZ_CP100400.1"/>
</dbReference>
<evidence type="ECO:0000256" key="2">
    <source>
        <dbReference type="ARBA" id="ARBA00022679"/>
    </source>
</evidence>
<dbReference type="CDD" id="cd03801">
    <property type="entry name" value="GT4_PimA-like"/>
    <property type="match status" value="1"/>
</dbReference>
<protein>
    <submittedName>
        <fullName evidence="4">Glycosyltransferase family 4 protein</fullName>
        <ecNumber evidence="4">2.4.-.-</ecNumber>
    </submittedName>
</protein>
<evidence type="ECO:0000256" key="1">
    <source>
        <dbReference type="ARBA" id="ARBA00022676"/>
    </source>
</evidence>
<evidence type="ECO:0000313" key="5">
    <source>
        <dbReference type="Proteomes" id="UP001595945"/>
    </source>
</evidence>
<keyword evidence="1 4" id="KW-0328">Glycosyltransferase</keyword>
<sequence length="365" mass="40132">MHVGLVVYGDLGTTSGGFLYDRKLAAALRDAGHRVSVVSLPWRDYPRALADNLDPRIRSRLRGFDLLVEDELCHPSLVGHNRAVDAPIVAVVHHLRSSERWPAWRERLYRAVERRYLRTADAAVYASDATRRDAERLAGPRPSVVARPAGDRFDPDVDTRSIVTRADRDPFRIAFVGTLVPRKGLRVLLRGLARVAGDWHLSVVGSDAADPGYADDARELAETLGIADGVRFEGRLSDAALADRLAESHLLAVPSRFEGYGIVYLEGMGFGLPALATTAGGATELVTHGDDGFLVPPGDADAVARAVETLLSDRDRLREMSLAARRRFERHPGWSESMATARRFLQSVADESGRLHESHRQEAEP</sequence>
<dbReference type="AlphaFoldDB" id="A0ABD5Q1G6"/>
<gene>
    <name evidence="4" type="ORF">ACFO9K_09470</name>
</gene>
<dbReference type="GO" id="GO:0016757">
    <property type="term" value="F:glycosyltransferase activity"/>
    <property type="evidence" value="ECO:0007669"/>
    <property type="project" value="UniProtKB-KW"/>
</dbReference>
<dbReference type="GeneID" id="73044821"/>
<reference evidence="4 5" key="1">
    <citation type="journal article" date="2019" name="Int. J. Syst. Evol. Microbiol.">
        <title>The Global Catalogue of Microorganisms (GCM) 10K type strain sequencing project: providing services to taxonomists for standard genome sequencing and annotation.</title>
        <authorList>
            <consortium name="The Broad Institute Genomics Platform"/>
            <consortium name="The Broad Institute Genome Sequencing Center for Infectious Disease"/>
            <person name="Wu L."/>
            <person name="Ma J."/>
        </authorList>
    </citation>
    <scope>NUCLEOTIDE SEQUENCE [LARGE SCALE GENOMIC DNA]</scope>
    <source>
        <strain evidence="4 5">XZYJ18</strain>
    </source>
</reference>
<keyword evidence="2 4" id="KW-0808">Transferase</keyword>
<comment type="caution">
    <text evidence="4">The sequence shown here is derived from an EMBL/GenBank/DDBJ whole genome shotgun (WGS) entry which is preliminary data.</text>
</comment>
<dbReference type="Proteomes" id="UP001595945">
    <property type="component" value="Unassembled WGS sequence"/>
</dbReference>
<organism evidence="4 5">
    <name type="scientific">Halorussus aquaticus</name>
    <dbReference type="NCBI Taxonomy" id="2953748"/>
    <lineage>
        <taxon>Archaea</taxon>
        <taxon>Methanobacteriati</taxon>
        <taxon>Methanobacteriota</taxon>
        <taxon>Stenosarchaea group</taxon>
        <taxon>Halobacteria</taxon>
        <taxon>Halobacteriales</taxon>
        <taxon>Haladaptataceae</taxon>
        <taxon>Halorussus</taxon>
    </lineage>
</organism>
<evidence type="ECO:0000313" key="4">
    <source>
        <dbReference type="EMBL" id="MFC4824493.1"/>
    </source>
</evidence>
<dbReference type="EMBL" id="JBHSHT010000001">
    <property type="protein sequence ID" value="MFC4824493.1"/>
    <property type="molecule type" value="Genomic_DNA"/>
</dbReference>
<dbReference type="PANTHER" id="PTHR12526">
    <property type="entry name" value="GLYCOSYLTRANSFERASE"/>
    <property type="match status" value="1"/>
</dbReference>
<feature type="domain" description="Glycosyl transferase family 1" evidence="3">
    <location>
        <begin position="165"/>
        <end position="326"/>
    </location>
</feature>
<dbReference type="InterPro" id="IPR001296">
    <property type="entry name" value="Glyco_trans_1"/>
</dbReference>
<proteinExistence type="predicted"/>
<evidence type="ECO:0000259" key="3">
    <source>
        <dbReference type="Pfam" id="PF00534"/>
    </source>
</evidence>
<dbReference type="EC" id="2.4.-.-" evidence="4"/>
<accession>A0ABD5Q1G6</accession>
<dbReference type="Gene3D" id="3.40.50.2000">
    <property type="entry name" value="Glycogen Phosphorylase B"/>
    <property type="match status" value="2"/>
</dbReference>
<dbReference type="SUPFAM" id="SSF53756">
    <property type="entry name" value="UDP-Glycosyltransferase/glycogen phosphorylase"/>
    <property type="match status" value="1"/>
</dbReference>
<name>A0ABD5Q1G6_9EURY</name>